<proteinExistence type="predicted"/>
<evidence type="ECO:0000313" key="2">
    <source>
        <dbReference type="EMBL" id="QPB41840.1"/>
    </source>
</evidence>
<accession>A0ABX6UUY6</accession>
<protein>
    <submittedName>
        <fullName evidence="2">GNAT family N-acetyltransferase</fullName>
    </submittedName>
</protein>
<evidence type="ECO:0000313" key="3">
    <source>
        <dbReference type="Proteomes" id="UP000663069"/>
    </source>
</evidence>
<dbReference type="PANTHER" id="PTHR31435:SF9">
    <property type="entry name" value="PROTEIN NATD1"/>
    <property type="match status" value="1"/>
</dbReference>
<dbReference type="EMBL" id="CP063056">
    <property type="protein sequence ID" value="QPB41840.1"/>
    <property type="molecule type" value="Genomic_DNA"/>
</dbReference>
<dbReference type="InterPro" id="IPR016181">
    <property type="entry name" value="Acyl_CoA_acyltransferase"/>
</dbReference>
<dbReference type="SUPFAM" id="SSF55729">
    <property type="entry name" value="Acyl-CoA N-acyltransferases (Nat)"/>
    <property type="match status" value="1"/>
</dbReference>
<organism evidence="2 3">
    <name type="scientific">Rodentibacter haemolyticus</name>
    <dbReference type="NCBI Taxonomy" id="2778911"/>
    <lineage>
        <taxon>Bacteria</taxon>
        <taxon>Pseudomonadati</taxon>
        <taxon>Pseudomonadota</taxon>
        <taxon>Gammaproteobacteria</taxon>
        <taxon>Pasteurellales</taxon>
        <taxon>Pasteurellaceae</taxon>
        <taxon>Rodentibacter</taxon>
    </lineage>
</organism>
<dbReference type="InterPro" id="IPR045057">
    <property type="entry name" value="Gcn5-rel_NAT"/>
</dbReference>
<dbReference type="RefSeq" id="WP_194811428.1">
    <property type="nucleotide sequence ID" value="NZ_CP063056.1"/>
</dbReference>
<name>A0ABX6UUY6_9PAST</name>
<reference evidence="2 3" key="1">
    <citation type="submission" date="2020-10" db="EMBL/GenBank/DDBJ databases">
        <title>Genome Sequencing of Rodentibacter spp. strain DSM111151.</title>
        <authorList>
            <person name="Benga L."/>
            <person name="Lautwein T."/>
        </authorList>
    </citation>
    <scope>NUCLEOTIDE SEQUENCE [LARGE SCALE GENOMIC DNA]</scope>
    <source>
        <strain evidence="2 3">DSM 111151</strain>
    </source>
</reference>
<evidence type="ECO:0000259" key="1">
    <source>
        <dbReference type="PROSITE" id="PS51729"/>
    </source>
</evidence>
<dbReference type="Pfam" id="PF14542">
    <property type="entry name" value="Acetyltransf_CG"/>
    <property type="match status" value="1"/>
</dbReference>
<feature type="domain" description="N-acetyltransferase" evidence="1">
    <location>
        <begin position="7"/>
        <end position="93"/>
    </location>
</feature>
<dbReference type="PROSITE" id="PS51729">
    <property type="entry name" value="GNAT_YJDJ"/>
    <property type="match status" value="1"/>
</dbReference>
<keyword evidence="3" id="KW-1185">Reference proteome</keyword>
<dbReference type="Gene3D" id="3.40.630.30">
    <property type="match status" value="1"/>
</dbReference>
<dbReference type="PANTHER" id="PTHR31435">
    <property type="entry name" value="PROTEIN NATD1"/>
    <property type="match status" value="1"/>
</dbReference>
<dbReference type="Proteomes" id="UP000663069">
    <property type="component" value="Chromosome"/>
</dbReference>
<sequence>MNIQHRELDGRGEFFILSEQGERLAELIYFYETSNRINANHTFVSNRLRGQGIADKLYQALITFLAENQLELHPTCSYIERKWERDNQKRRIT</sequence>
<dbReference type="InterPro" id="IPR031165">
    <property type="entry name" value="GNAT_YJDJ"/>
</dbReference>
<gene>
    <name evidence="2" type="ORF">IHV77_07830</name>
</gene>